<keyword evidence="4" id="KW-1185">Reference proteome</keyword>
<organism evidence="3 4">
    <name type="scientific">Chryseobacterium nepalense</name>
    <dbReference type="NCBI Taxonomy" id="1854498"/>
    <lineage>
        <taxon>Bacteria</taxon>
        <taxon>Pseudomonadati</taxon>
        <taxon>Bacteroidota</taxon>
        <taxon>Flavobacteriia</taxon>
        <taxon>Flavobacteriales</taxon>
        <taxon>Weeksellaceae</taxon>
        <taxon>Chryseobacterium group</taxon>
        <taxon>Chryseobacterium</taxon>
    </lineage>
</organism>
<proteinExistence type="predicted"/>
<dbReference type="PANTHER" id="PTHR39465:SF1">
    <property type="entry name" value="DNA LIGASE D 3'-PHOSPHOESTERASE DOMAIN-CONTAINING PROTEIN"/>
    <property type="match status" value="1"/>
</dbReference>
<name>A0ABY4K3J7_9FLAO</name>
<evidence type="ECO:0000259" key="2">
    <source>
        <dbReference type="Pfam" id="PF13298"/>
    </source>
</evidence>
<sequence>MALKDYNAKRRFNETTEPEGKTKKSKDKLIFVIQRHAASRLHYDFRLEMEGVLKSWAVPKGPSLDPKDKRLAMMVEDHPYDYKDFEGNIPEGNYGAGQVEIWDSGTYEPLDNNSKLSDEKELLKELHAGSLKFILHGKKLKGEFALVKMKNTEENSWLLIKHKDDFAESDYDAEENTSKNSQVTKFLEEKKSPNVSKKKS</sequence>
<dbReference type="RefSeq" id="WP_248388538.1">
    <property type="nucleotide sequence ID" value="NZ_CP096203.1"/>
</dbReference>
<gene>
    <name evidence="3" type="ORF">M0D58_09035</name>
</gene>
<feature type="region of interest" description="Disordered" evidence="1">
    <location>
        <begin position="1"/>
        <end position="24"/>
    </location>
</feature>
<accession>A0ABY4K3J7</accession>
<dbReference type="Pfam" id="PF13298">
    <property type="entry name" value="LigD_N"/>
    <property type="match status" value="1"/>
</dbReference>
<reference evidence="3" key="1">
    <citation type="submission" date="2022-04" db="EMBL/GenBank/DDBJ databases">
        <title>Evolutionary, genomic, and biogeographic characterization of Chryseobacterium nepalense represented by a plastic-degrading bacterium AC3.</title>
        <authorList>
            <person name="Yin Z."/>
            <person name="Liu X."/>
            <person name="Wang D."/>
            <person name="Xie Z."/>
        </authorList>
    </citation>
    <scope>NUCLEOTIDE SEQUENCE</scope>
    <source>
        <strain evidence="3">AC3</strain>
    </source>
</reference>
<evidence type="ECO:0000313" key="4">
    <source>
        <dbReference type="Proteomes" id="UP000830552"/>
    </source>
</evidence>
<dbReference type="InterPro" id="IPR014144">
    <property type="entry name" value="LigD_PE_domain"/>
</dbReference>
<feature type="compositionally biased region" description="Basic and acidic residues" evidence="1">
    <location>
        <begin position="1"/>
        <end position="22"/>
    </location>
</feature>
<dbReference type="PANTHER" id="PTHR39465">
    <property type="entry name" value="DNA LIGASE D, 3'-PHOSPHOESTERASE DOMAIN"/>
    <property type="match status" value="1"/>
</dbReference>
<dbReference type="Proteomes" id="UP000830552">
    <property type="component" value="Chromosome"/>
</dbReference>
<evidence type="ECO:0000256" key="1">
    <source>
        <dbReference type="SAM" id="MobiDB-lite"/>
    </source>
</evidence>
<dbReference type="EMBL" id="CP096203">
    <property type="protein sequence ID" value="UPQ74197.1"/>
    <property type="molecule type" value="Genomic_DNA"/>
</dbReference>
<feature type="region of interest" description="Disordered" evidence="1">
    <location>
        <begin position="171"/>
        <end position="200"/>
    </location>
</feature>
<feature type="domain" description="DNA ligase D 3'-phosphoesterase" evidence="2">
    <location>
        <begin position="34"/>
        <end position="148"/>
    </location>
</feature>
<protein>
    <submittedName>
        <fullName evidence="3">3'-phosphoesterase</fullName>
    </submittedName>
</protein>
<dbReference type="NCBIfam" id="TIGR02777">
    <property type="entry name" value="LigD_PE_dom"/>
    <property type="match status" value="1"/>
</dbReference>
<evidence type="ECO:0000313" key="3">
    <source>
        <dbReference type="EMBL" id="UPQ74197.1"/>
    </source>
</evidence>